<evidence type="ECO:0000313" key="11">
    <source>
        <dbReference type="EMBL" id="MCC8430998.1"/>
    </source>
</evidence>
<evidence type="ECO:0000256" key="2">
    <source>
        <dbReference type="ARBA" id="ARBA00008240"/>
    </source>
</evidence>
<dbReference type="InterPro" id="IPR020846">
    <property type="entry name" value="MFS_dom"/>
</dbReference>
<dbReference type="PANTHER" id="PTHR43528:SF1">
    <property type="entry name" value="ALPHA-KETOGLUTARATE PERMEASE"/>
    <property type="match status" value="1"/>
</dbReference>
<reference evidence="11 12" key="1">
    <citation type="submission" date="2021-11" db="EMBL/GenBank/DDBJ databases">
        <authorList>
            <person name="Lee D.-H."/>
            <person name="Kim S.-B."/>
        </authorList>
    </citation>
    <scope>NUCLEOTIDE SEQUENCE [LARGE SCALE GENOMIC DNA]</scope>
    <source>
        <strain evidence="11 12">KCTC 52223</strain>
    </source>
</reference>
<evidence type="ECO:0000259" key="10">
    <source>
        <dbReference type="PROSITE" id="PS50850"/>
    </source>
</evidence>
<dbReference type="InterPro" id="IPR036259">
    <property type="entry name" value="MFS_trans_sf"/>
</dbReference>
<evidence type="ECO:0000256" key="1">
    <source>
        <dbReference type="ARBA" id="ARBA00004651"/>
    </source>
</evidence>
<proteinExistence type="inferred from homology"/>
<keyword evidence="5 9" id="KW-0812">Transmembrane</keyword>
<feature type="transmembrane region" description="Helical" evidence="9">
    <location>
        <begin position="295"/>
        <end position="314"/>
    </location>
</feature>
<dbReference type="InterPro" id="IPR051084">
    <property type="entry name" value="H+-coupled_symporters"/>
</dbReference>
<dbReference type="InterPro" id="IPR011701">
    <property type="entry name" value="MFS"/>
</dbReference>
<feature type="transmembrane region" description="Helical" evidence="9">
    <location>
        <begin position="387"/>
        <end position="407"/>
    </location>
</feature>
<comment type="similarity">
    <text evidence="2">Belongs to the major facilitator superfamily. Metabolite:H+ Symporter (MHS) family (TC 2.A.1.6) family.</text>
</comment>
<feature type="transmembrane region" description="Helical" evidence="9">
    <location>
        <begin position="271"/>
        <end position="288"/>
    </location>
</feature>
<keyword evidence="6" id="KW-0769">Symport</keyword>
<dbReference type="InterPro" id="IPR005829">
    <property type="entry name" value="Sugar_transporter_CS"/>
</dbReference>
<evidence type="ECO:0000256" key="3">
    <source>
        <dbReference type="ARBA" id="ARBA00022448"/>
    </source>
</evidence>
<evidence type="ECO:0000313" key="12">
    <source>
        <dbReference type="Proteomes" id="UP001198862"/>
    </source>
</evidence>
<sequence length="418" mass="44256">MSPPSTRRIVAAGTIGNLLEWYDFAIYGYFAATIGRVFFPAEDPVAQVLAAFGIFALGYLMRPLGGVVVGHIGDRYGRRAALTFSIAAMAIPTFLVGLLPGHETLGLAAPILLTLLRMIQGLSVGGEATTAMVFLVEQAPPGRRGLVGSFCSLAATGGFLLGSAIGALFAAVLPADALAAWGWRIPFLLGLLLGVIGWWIRQVIVEEAPKERAQTSPLAETVRHHGRAVLRVAGVTIFNAVGFYLMFLYVVTWLQTVDGIAPARALEINTVSMFFLLPVMLLSGWLSDRVGRRPLMFAAMILGFAGAVPFLWLMHHPDPALILAGQLALVVPAGMGLGILPAILTEAVAGRVRCTAVSLGYNIAFGVIGGLTPLTAAWLVARTGVDLSPAWLFMAAAAISIVTLLTFRETSRDATLPP</sequence>
<keyword evidence="4" id="KW-1003">Cell membrane</keyword>
<dbReference type="Proteomes" id="UP001198862">
    <property type="component" value="Unassembled WGS sequence"/>
</dbReference>
<dbReference type="Gene3D" id="1.20.1250.20">
    <property type="entry name" value="MFS general substrate transporter like domains"/>
    <property type="match status" value="2"/>
</dbReference>
<feature type="transmembrane region" description="Helical" evidence="9">
    <location>
        <begin position="228"/>
        <end position="251"/>
    </location>
</feature>
<protein>
    <submittedName>
        <fullName evidence="11">MFS transporter</fullName>
    </submittedName>
</protein>
<comment type="subcellular location">
    <subcellularLocation>
        <location evidence="1">Cell membrane</location>
        <topology evidence="1">Multi-pass membrane protein</topology>
    </subcellularLocation>
</comment>
<feature type="domain" description="Major facilitator superfamily (MFS) profile" evidence="10">
    <location>
        <begin position="9"/>
        <end position="412"/>
    </location>
</feature>
<evidence type="ECO:0000256" key="5">
    <source>
        <dbReference type="ARBA" id="ARBA00022692"/>
    </source>
</evidence>
<feature type="transmembrane region" description="Helical" evidence="9">
    <location>
        <begin position="181"/>
        <end position="200"/>
    </location>
</feature>
<dbReference type="PROSITE" id="PS00216">
    <property type="entry name" value="SUGAR_TRANSPORT_1"/>
    <property type="match status" value="1"/>
</dbReference>
<comment type="caution">
    <text evidence="11">The sequence shown here is derived from an EMBL/GenBank/DDBJ whole genome shotgun (WGS) entry which is preliminary data.</text>
</comment>
<keyword evidence="3" id="KW-0813">Transport</keyword>
<feature type="transmembrane region" description="Helical" evidence="9">
    <location>
        <begin position="320"/>
        <end position="344"/>
    </location>
</feature>
<feature type="transmembrane region" description="Helical" evidence="9">
    <location>
        <begin position="81"/>
        <end position="99"/>
    </location>
</feature>
<evidence type="ECO:0000256" key="9">
    <source>
        <dbReference type="SAM" id="Phobius"/>
    </source>
</evidence>
<keyword evidence="12" id="KW-1185">Reference proteome</keyword>
<dbReference type="RefSeq" id="WP_230552152.1">
    <property type="nucleotide sequence ID" value="NZ_JAJISD010000008.1"/>
</dbReference>
<evidence type="ECO:0000256" key="4">
    <source>
        <dbReference type="ARBA" id="ARBA00022475"/>
    </source>
</evidence>
<evidence type="ECO:0000256" key="6">
    <source>
        <dbReference type="ARBA" id="ARBA00022847"/>
    </source>
</evidence>
<dbReference type="Pfam" id="PF07690">
    <property type="entry name" value="MFS_1"/>
    <property type="match status" value="1"/>
</dbReference>
<dbReference type="SUPFAM" id="SSF103473">
    <property type="entry name" value="MFS general substrate transporter"/>
    <property type="match status" value="1"/>
</dbReference>
<dbReference type="PROSITE" id="PS00217">
    <property type="entry name" value="SUGAR_TRANSPORT_2"/>
    <property type="match status" value="1"/>
</dbReference>
<name>A0ABS8KZE9_9HYPH</name>
<keyword evidence="7 9" id="KW-1133">Transmembrane helix</keyword>
<gene>
    <name evidence="11" type="ORF">LJ725_18645</name>
</gene>
<dbReference type="PANTHER" id="PTHR43528">
    <property type="entry name" value="ALPHA-KETOGLUTARATE PERMEASE"/>
    <property type="match status" value="1"/>
</dbReference>
<dbReference type="EMBL" id="JAJISD010000008">
    <property type="protein sequence ID" value="MCC8430998.1"/>
    <property type="molecule type" value="Genomic_DNA"/>
</dbReference>
<feature type="transmembrane region" description="Helical" evidence="9">
    <location>
        <begin position="111"/>
        <end position="135"/>
    </location>
</feature>
<evidence type="ECO:0000256" key="8">
    <source>
        <dbReference type="ARBA" id="ARBA00023136"/>
    </source>
</evidence>
<accession>A0ABS8KZE9</accession>
<feature type="transmembrane region" description="Helical" evidence="9">
    <location>
        <begin position="45"/>
        <end position="69"/>
    </location>
</feature>
<evidence type="ECO:0000256" key="7">
    <source>
        <dbReference type="ARBA" id="ARBA00022989"/>
    </source>
</evidence>
<keyword evidence="8 9" id="KW-0472">Membrane</keyword>
<feature type="transmembrane region" description="Helical" evidence="9">
    <location>
        <begin position="147"/>
        <end position="175"/>
    </location>
</feature>
<dbReference type="PROSITE" id="PS50850">
    <property type="entry name" value="MFS"/>
    <property type="match status" value="1"/>
</dbReference>
<feature type="transmembrane region" description="Helical" evidence="9">
    <location>
        <begin position="356"/>
        <end position="381"/>
    </location>
</feature>
<organism evidence="11 12">
    <name type="scientific">Reyranella aquatilis</name>
    <dbReference type="NCBI Taxonomy" id="2035356"/>
    <lineage>
        <taxon>Bacteria</taxon>
        <taxon>Pseudomonadati</taxon>
        <taxon>Pseudomonadota</taxon>
        <taxon>Alphaproteobacteria</taxon>
        <taxon>Hyphomicrobiales</taxon>
        <taxon>Reyranellaceae</taxon>
        <taxon>Reyranella</taxon>
    </lineage>
</organism>